<evidence type="ECO:0000256" key="4">
    <source>
        <dbReference type="ARBA" id="ARBA00022692"/>
    </source>
</evidence>
<feature type="transmembrane region" description="Helical" evidence="12">
    <location>
        <begin position="359"/>
        <end position="381"/>
    </location>
</feature>
<keyword evidence="5" id="KW-0677">Repeat</keyword>
<evidence type="ECO:0000256" key="6">
    <source>
        <dbReference type="ARBA" id="ARBA00022989"/>
    </source>
</evidence>
<dbReference type="InterPro" id="IPR005821">
    <property type="entry name" value="Ion_trans_dom"/>
</dbReference>
<dbReference type="Proteomes" id="UP000094527">
    <property type="component" value="Unassembled WGS sequence"/>
</dbReference>
<keyword evidence="7" id="KW-0040">ANK repeat</keyword>
<dbReference type="AlphaFoldDB" id="A0A1D2M818"/>
<accession>A0A1D2M818</accession>
<feature type="transmembrane region" description="Helical" evidence="12">
    <location>
        <begin position="261"/>
        <end position="281"/>
    </location>
</feature>
<evidence type="ECO:0000256" key="7">
    <source>
        <dbReference type="ARBA" id="ARBA00023043"/>
    </source>
</evidence>
<comment type="caution">
    <text evidence="14">The sequence shown here is derived from an EMBL/GenBank/DDBJ whole genome shotgun (WGS) entry which is preliminary data.</text>
</comment>
<dbReference type="SUPFAM" id="SSF48403">
    <property type="entry name" value="Ankyrin repeat"/>
    <property type="match status" value="1"/>
</dbReference>
<keyword evidence="2" id="KW-0813">Transport</keyword>
<dbReference type="GO" id="GO:0034703">
    <property type="term" value="C:cation channel complex"/>
    <property type="evidence" value="ECO:0007669"/>
    <property type="project" value="UniProtKB-ARBA"/>
</dbReference>
<evidence type="ECO:0000256" key="3">
    <source>
        <dbReference type="ARBA" id="ARBA00022606"/>
    </source>
</evidence>
<name>A0A1D2M818_ORCCI</name>
<evidence type="ECO:0000259" key="13">
    <source>
        <dbReference type="Pfam" id="PF00520"/>
    </source>
</evidence>
<feature type="transmembrane region" description="Helical" evidence="12">
    <location>
        <begin position="387"/>
        <end position="405"/>
    </location>
</feature>
<evidence type="ECO:0000256" key="8">
    <source>
        <dbReference type="ARBA" id="ARBA00023065"/>
    </source>
</evidence>
<keyword evidence="15" id="KW-1185">Reference proteome</keyword>
<dbReference type="Pfam" id="PF12796">
    <property type="entry name" value="Ank_2"/>
    <property type="match status" value="1"/>
</dbReference>
<keyword evidence="11" id="KW-0407">Ion channel</keyword>
<dbReference type="SMART" id="SM00248">
    <property type="entry name" value="ANK"/>
    <property type="match status" value="3"/>
</dbReference>
<comment type="subcellular location">
    <subcellularLocation>
        <location evidence="1">Membrane</location>
        <topology evidence="1">Multi-pass membrane protein</topology>
    </subcellularLocation>
</comment>
<evidence type="ECO:0000256" key="12">
    <source>
        <dbReference type="SAM" id="Phobius"/>
    </source>
</evidence>
<keyword evidence="8" id="KW-0406">Ion transport</keyword>
<gene>
    <name evidence="14" type="ORF">Ocin01_17556</name>
</gene>
<evidence type="ECO:0000256" key="10">
    <source>
        <dbReference type="ARBA" id="ARBA00023180"/>
    </source>
</evidence>
<protein>
    <submittedName>
        <fullName evidence="14">Transient receptor potential channel pyrexia</fullName>
    </submittedName>
</protein>
<dbReference type="Gene3D" id="1.25.40.20">
    <property type="entry name" value="Ankyrin repeat-containing domain"/>
    <property type="match status" value="1"/>
</dbReference>
<evidence type="ECO:0000313" key="15">
    <source>
        <dbReference type="Proteomes" id="UP000094527"/>
    </source>
</evidence>
<dbReference type="EMBL" id="LJIJ01002881">
    <property type="protein sequence ID" value="ODM89126.1"/>
    <property type="molecule type" value="Genomic_DNA"/>
</dbReference>
<keyword evidence="10" id="KW-0325">Glycoprotein</keyword>
<feature type="domain" description="Ion transport" evidence="13">
    <location>
        <begin position="275"/>
        <end position="457"/>
    </location>
</feature>
<reference evidence="14 15" key="1">
    <citation type="journal article" date="2016" name="Genome Biol. Evol.">
        <title>Gene Family Evolution Reflects Adaptation to Soil Environmental Stressors in the Genome of the Collembolan Orchesella cincta.</title>
        <authorList>
            <person name="Faddeeva-Vakhrusheva A."/>
            <person name="Derks M.F."/>
            <person name="Anvar S.Y."/>
            <person name="Agamennone V."/>
            <person name="Suring W."/>
            <person name="Smit S."/>
            <person name="van Straalen N.M."/>
            <person name="Roelofs D."/>
        </authorList>
    </citation>
    <scope>NUCLEOTIDE SEQUENCE [LARGE SCALE GENOMIC DNA]</scope>
    <source>
        <tissue evidence="14">Mixed pool</tissue>
    </source>
</reference>
<evidence type="ECO:0000256" key="9">
    <source>
        <dbReference type="ARBA" id="ARBA00023136"/>
    </source>
</evidence>
<keyword evidence="9 12" id="KW-0472">Membrane</keyword>
<sequence>MLKSATKYKSFFTETLTTRSGNAGLGKHQVEQSHHLFRFSIPTKPRRGLFPRKNFKDFEEDTIHYIHEIAQSGNTEELEGVLKSGINPNITDHLGKTPLHYACAVECSCVTCVNDSEACTRLLVATHGIDVNAQDDNGNTPLHIAIEHQLARCVRYSYLLGRTSDSGEEPVGLLAKRLPDTMTYLLNECVFVDQYDPSNDKCVLKVDFRFFNTRRMLNAGANQGVSNSSLPAGVSPETLTLQVPTPSAAKCEIATGISSEVALILVSTLLLAAIELCKLVITPKLYLRGWVNYGTWIFIGLVLMTTVPNLDKQTSIGPYQYQAAALTVFLAWAFILQQISRFPSLGKYIEMFGQVLKSFGFFLLTFMSLFIAFALSFSILFPTNSAFTFFCYSVLKVFVMMVGEIDYQDMFYGDGTVVTGPLLGHLLYAVFVLVISIVLMNLVIGLTVKDIQELQAQGELRRTAKLILSLYHLESFIFSNRIPRKLGDKLKASISVLYPTKNMGVKD</sequence>
<dbReference type="PANTHER" id="PTHR47143">
    <property type="entry name" value="TRANSIENT RECEPTOR POTENTIAL CATION CHANNEL PROTEIN PAINLESS"/>
    <property type="match status" value="1"/>
</dbReference>
<proteinExistence type="predicted"/>
<evidence type="ECO:0000256" key="2">
    <source>
        <dbReference type="ARBA" id="ARBA00022448"/>
    </source>
</evidence>
<feature type="transmembrane region" description="Helical" evidence="12">
    <location>
        <begin position="290"/>
        <end position="307"/>
    </location>
</feature>
<evidence type="ECO:0000256" key="5">
    <source>
        <dbReference type="ARBA" id="ARBA00022737"/>
    </source>
</evidence>
<dbReference type="GO" id="GO:0005216">
    <property type="term" value="F:monoatomic ion channel activity"/>
    <property type="evidence" value="ECO:0007669"/>
    <property type="project" value="InterPro"/>
</dbReference>
<evidence type="ECO:0000256" key="11">
    <source>
        <dbReference type="ARBA" id="ARBA00023303"/>
    </source>
</evidence>
<evidence type="ECO:0000256" key="1">
    <source>
        <dbReference type="ARBA" id="ARBA00004141"/>
    </source>
</evidence>
<keyword evidence="6 12" id="KW-1133">Transmembrane helix</keyword>
<dbReference type="InterPro" id="IPR036770">
    <property type="entry name" value="Ankyrin_rpt-contain_sf"/>
</dbReference>
<dbReference type="OMA" id="YACAVEC"/>
<dbReference type="OrthoDB" id="7464126at2759"/>
<dbReference type="InterPro" id="IPR052076">
    <property type="entry name" value="TRP_cation_channel"/>
</dbReference>
<feature type="transmembrane region" description="Helical" evidence="12">
    <location>
        <begin position="426"/>
        <end position="448"/>
    </location>
</feature>
<dbReference type="PANTHER" id="PTHR47143:SF1">
    <property type="entry name" value="ION_TRANS DOMAIN-CONTAINING PROTEIN"/>
    <property type="match status" value="1"/>
</dbReference>
<keyword evidence="3" id="KW-0716">Sensory transduction</keyword>
<dbReference type="Pfam" id="PF00520">
    <property type="entry name" value="Ion_trans"/>
    <property type="match status" value="1"/>
</dbReference>
<keyword evidence="4 12" id="KW-0812">Transmembrane</keyword>
<dbReference type="InterPro" id="IPR002110">
    <property type="entry name" value="Ankyrin_rpt"/>
</dbReference>
<organism evidence="14 15">
    <name type="scientific">Orchesella cincta</name>
    <name type="common">Springtail</name>
    <name type="synonym">Podura cincta</name>
    <dbReference type="NCBI Taxonomy" id="48709"/>
    <lineage>
        <taxon>Eukaryota</taxon>
        <taxon>Metazoa</taxon>
        <taxon>Ecdysozoa</taxon>
        <taxon>Arthropoda</taxon>
        <taxon>Hexapoda</taxon>
        <taxon>Collembola</taxon>
        <taxon>Entomobryomorpha</taxon>
        <taxon>Entomobryoidea</taxon>
        <taxon>Orchesellidae</taxon>
        <taxon>Orchesellinae</taxon>
        <taxon>Orchesella</taxon>
    </lineage>
</organism>
<dbReference type="Gene3D" id="1.10.287.70">
    <property type="match status" value="1"/>
</dbReference>
<keyword evidence="14" id="KW-0675">Receptor</keyword>
<dbReference type="STRING" id="48709.A0A1D2M818"/>
<feature type="transmembrane region" description="Helical" evidence="12">
    <location>
        <begin position="319"/>
        <end position="339"/>
    </location>
</feature>
<evidence type="ECO:0000313" key="14">
    <source>
        <dbReference type="EMBL" id="ODM89126.1"/>
    </source>
</evidence>